<keyword evidence="3" id="KW-1185">Reference proteome</keyword>
<protein>
    <submittedName>
        <fullName evidence="2">Uncharacterized protein</fullName>
    </submittedName>
</protein>
<dbReference type="GeneID" id="40327275"/>
<feature type="compositionally biased region" description="Basic and acidic residues" evidence="1">
    <location>
        <begin position="158"/>
        <end position="178"/>
    </location>
</feature>
<dbReference type="OMA" id="ARMSHAC"/>
<accession>A0A422NPF6</accession>
<feature type="region of interest" description="Disordered" evidence="1">
    <location>
        <begin position="819"/>
        <end position="850"/>
    </location>
</feature>
<evidence type="ECO:0000313" key="2">
    <source>
        <dbReference type="EMBL" id="RNF07373.1"/>
    </source>
</evidence>
<dbReference type="EMBL" id="MKGL01000088">
    <property type="protein sequence ID" value="RNF07373.1"/>
    <property type="molecule type" value="Genomic_DNA"/>
</dbReference>
<reference evidence="2 3" key="1">
    <citation type="journal article" date="2018" name="BMC Genomics">
        <title>Genomic comparison of Trypanosoma conorhini and Trypanosoma rangeli to Trypanosoma cruzi strains of high and low virulence.</title>
        <authorList>
            <person name="Bradwell K.R."/>
            <person name="Koparde V.N."/>
            <person name="Matveyev A.V."/>
            <person name="Serrano M.G."/>
            <person name="Alves J.M."/>
            <person name="Parikh H."/>
            <person name="Huang B."/>
            <person name="Lee V."/>
            <person name="Espinosa-Alvarez O."/>
            <person name="Ortiz P.A."/>
            <person name="Costa-Martins A.G."/>
            <person name="Teixeira M.M."/>
            <person name="Buck G.A."/>
        </authorList>
    </citation>
    <scope>NUCLEOTIDE SEQUENCE [LARGE SCALE GENOMIC DNA]</scope>
    <source>
        <strain evidence="2 3">AM80</strain>
    </source>
</reference>
<organism evidence="2 3">
    <name type="scientific">Trypanosoma rangeli</name>
    <dbReference type="NCBI Taxonomy" id="5698"/>
    <lineage>
        <taxon>Eukaryota</taxon>
        <taxon>Discoba</taxon>
        <taxon>Euglenozoa</taxon>
        <taxon>Kinetoplastea</taxon>
        <taxon>Metakinetoplastina</taxon>
        <taxon>Trypanosomatida</taxon>
        <taxon>Trypanosomatidae</taxon>
        <taxon>Trypanosoma</taxon>
        <taxon>Herpetosoma</taxon>
    </lineage>
</organism>
<evidence type="ECO:0000313" key="3">
    <source>
        <dbReference type="Proteomes" id="UP000283634"/>
    </source>
</evidence>
<comment type="caution">
    <text evidence="2">The sequence shown here is derived from an EMBL/GenBank/DDBJ whole genome shotgun (WGS) entry which is preliminary data.</text>
</comment>
<proteinExistence type="predicted"/>
<name>A0A422NPF6_TRYRA</name>
<dbReference type="VEuPathDB" id="TriTrypDB:TRSC58_06997"/>
<evidence type="ECO:0000256" key="1">
    <source>
        <dbReference type="SAM" id="MobiDB-lite"/>
    </source>
</evidence>
<dbReference type="RefSeq" id="XP_029239796.1">
    <property type="nucleotide sequence ID" value="XM_029380317.1"/>
</dbReference>
<sequence>MPCYRQYEADLEALEWARGGGGCWPFVTADEEGCLPLLKACNNHLELLATVQRALGAADSLAMLSGAISCSGSEAQGDTASPFSSSGSEDMSASSAYLQAILAAVVTLAESQHIDLENAVRNRVRSLALDDQSLLGHLVAEGLHAPMAAGAEDVDSTPSDRAEHTKHTQPRRAQEGKQRQPSAPYAERSDVTSAKVTVDVTLDDARMSHACDGSDSVPQNHLDNRSAERHSCGGDDFFLDVTVMAAALGVEVAGGPEDVQVTPASNVPPHASGVLLVGAESSYRPASLPCVAGVTAAMASQRADAETQVQCRLEGQYPRPTRTTTAAAADVHSGAAPMPCTAAVGASQASLQPTHAVRNDGVEEAWRISTRHCEAILPTESAHAVTSHCALHVCDQAEDVEEDDEDMAFLSVASVTDGLSAYTATTGTSAMRTAVVSADAPLERGLAVTSGNEGGGVAPISTMAGGSAASETLFGQEAAHSTVARLQETASTGCLVGSLSRLSPKPSAWPPFPRRMQYPSLLPATGWLMHEARPDTIADTAASLSMRLGHIPGAFSPPDNVVTAHVPYDSHQRAELGSLPHARPNLFCGEEAAALSWTLPVSLGSDTAEGHAQKQEDGAADVSHVDSKSSMELTMGVMSLLPVSSTSPLAKKRNLQLQLQQQCEASATSAVTVNVSPFLPCEESTPSFYWGEEAAAPTTTTTVTAMATNAVTCVLCPAVPSALSATEHVGESANPEVAVLRNTAVGEGGAAPVEGDCLCTTSQGVEGVCAVTATTPTQSTRTHAPPSTPLQDGFHATANIATVVSESCRSSISVGVTAEDADIAQPMPSTEAERSEPPHQTSLWAESEQRARPSGVIFPYGLLLLQQLLQER</sequence>
<dbReference type="Proteomes" id="UP000283634">
    <property type="component" value="Unassembled WGS sequence"/>
</dbReference>
<dbReference type="OrthoDB" id="247953at2759"/>
<gene>
    <name evidence="2" type="ORF">TraAM80_03342</name>
</gene>
<feature type="region of interest" description="Disordered" evidence="1">
    <location>
        <begin position="150"/>
        <end position="192"/>
    </location>
</feature>
<dbReference type="AlphaFoldDB" id="A0A422NPF6"/>